<accession>A0A654GCM0</accession>
<dbReference type="AlphaFoldDB" id="A0A654GCM0"/>
<dbReference type="Proteomes" id="UP000426265">
    <property type="component" value="Unassembled WGS sequence"/>
</dbReference>
<protein>
    <recommendedName>
        <fullName evidence="4">M-phase phosphoprotein 6</fullName>
    </recommendedName>
</protein>
<dbReference type="PANTHER" id="PTHR13582">
    <property type="entry name" value="M-PHASE PHOSPHOPROTEIN 6"/>
    <property type="match status" value="1"/>
</dbReference>
<gene>
    <name evidence="2" type="ORF">AN1_LOCUS26247</name>
</gene>
<dbReference type="ExpressionAtlas" id="A0A654GCM0">
    <property type="expression patterns" value="baseline and differential"/>
</dbReference>
<dbReference type="PANTHER" id="PTHR13582:SF0">
    <property type="entry name" value="M-PHASE PHOSPHOPROTEIN 6"/>
    <property type="match status" value="1"/>
</dbReference>
<proteinExistence type="predicted"/>
<evidence type="ECO:0000313" key="2">
    <source>
        <dbReference type="EMBL" id="VYS70868.1"/>
    </source>
</evidence>
<organism evidence="2 3">
    <name type="scientific">Arabidopsis thaliana</name>
    <name type="common">Mouse-ear cress</name>
    <dbReference type="NCBI Taxonomy" id="3702"/>
    <lineage>
        <taxon>Eukaryota</taxon>
        <taxon>Viridiplantae</taxon>
        <taxon>Streptophyta</taxon>
        <taxon>Embryophyta</taxon>
        <taxon>Tracheophyta</taxon>
        <taxon>Spermatophyta</taxon>
        <taxon>Magnoliopsida</taxon>
        <taxon>eudicotyledons</taxon>
        <taxon>Gunneridae</taxon>
        <taxon>Pentapetalae</taxon>
        <taxon>rosids</taxon>
        <taxon>malvids</taxon>
        <taxon>Brassicales</taxon>
        <taxon>Brassicaceae</taxon>
        <taxon>Camelineae</taxon>
        <taxon>Arabidopsis</taxon>
    </lineage>
</organism>
<feature type="region of interest" description="Disordered" evidence="1">
    <location>
        <begin position="75"/>
        <end position="172"/>
    </location>
</feature>
<name>A0A654GCM0_ARATH</name>
<dbReference type="EMBL" id="CACRSJ010000110">
    <property type="protein sequence ID" value="VYS70868.1"/>
    <property type="molecule type" value="Genomic_DNA"/>
</dbReference>
<feature type="region of interest" description="Disordered" evidence="1">
    <location>
        <begin position="17"/>
        <end position="40"/>
    </location>
</feature>
<dbReference type="InterPro" id="IPR019324">
    <property type="entry name" value="MPP6"/>
</dbReference>
<sequence>MAKREISSTLRNLKFMQRSSLKVEKKKADEEEPNGSFPSLGTVAKKCVVITDWDPQPGALLGRMSFQSFNPSIEKLHEEAINGGNPSSSSSNGGKKSFSEPESSKVEPSGETDGDLKRKQSEVVSEEQNRPNKSPRSFDKPSPSNKKGNGFKKPKSKKVDWSVLRPPKPQTK</sequence>
<evidence type="ECO:0000256" key="1">
    <source>
        <dbReference type="SAM" id="MobiDB-lite"/>
    </source>
</evidence>
<reference evidence="2 3" key="1">
    <citation type="submission" date="2019-11" db="EMBL/GenBank/DDBJ databases">
        <authorList>
            <person name="Jiao W.-B."/>
            <person name="Schneeberger K."/>
        </authorList>
    </citation>
    <scope>NUCLEOTIDE SEQUENCE [LARGE SCALE GENOMIC DNA]</scope>
    <source>
        <strain evidence="3">cv. An-1</strain>
    </source>
</reference>
<dbReference type="Pfam" id="PF10175">
    <property type="entry name" value="MPP6"/>
    <property type="match status" value="1"/>
</dbReference>
<evidence type="ECO:0008006" key="4">
    <source>
        <dbReference type="Google" id="ProtNLM"/>
    </source>
</evidence>
<feature type="compositionally biased region" description="Low complexity" evidence="1">
    <location>
        <begin position="82"/>
        <end position="96"/>
    </location>
</feature>
<evidence type="ECO:0000313" key="3">
    <source>
        <dbReference type="Proteomes" id="UP000426265"/>
    </source>
</evidence>